<dbReference type="Proteomes" id="UP001596083">
    <property type="component" value="Unassembled WGS sequence"/>
</dbReference>
<comment type="caution">
    <text evidence="1">The sequence shown here is derived from an EMBL/GenBank/DDBJ whole genome shotgun (WGS) entry which is preliminary data.</text>
</comment>
<keyword evidence="2" id="KW-1185">Reference proteome</keyword>
<gene>
    <name evidence="1" type="ORF">ACFP1Z_31825</name>
</gene>
<dbReference type="Pfam" id="PF14433">
    <property type="entry name" value="SUKH-3"/>
    <property type="match status" value="1"/>
</dbReference>
<evidence type="ECO:0000313" key="2">
    <source>
        <dbReference type="Proteomes" id="UP001596083"/>
    </source>
</evidence>
<dbReference type="InterPro" id="IPR025850">
    <property type="entry name" value="SUKH-3"/>
</dbReference>
<reference evidence="2" key="1">
    <citation type="journal article" date="2019" name="Int. J. Syst. Evol. Microbiol.">
        <title>The Global Catalogue of Microorganisms (GCM) 10K type strain sequencing project: providing services to taxonomists for standard genome sequencing and annotation.</title>
        <authorList>
            <consortium name="The Broad Institute Genomics Platform"/>
            <consortium name="The Broad Institute Genome Sequencing Center for Infectious Disease"/>
            <person name="Wu L."/>
            <person name="Ma J."/>
        </authorList>
    </citation>
    <scope>NUCLEOTIDE SEQUENCE [LARGE SCALE GENOMIC DNA]</scope>
    <source>
        <strain evidence="2">CGMCC 4.7304</strain>
    </source>
</reference>
<proteinExistence type="predicted"/>
<dbReference type="EMBL" id="JBHSPB010000034">
    <property type="protein sequence ID" value="MFC5724748.1"/>
    <property type="molecule type" value="Genomic_DNA"/>
</dbReference>
<evidence type="ECO:0000313" key="1">
    <source>
        <dbReference type="EMBL" id="MFC5724748.1"/>
    </source>
</evidence>
<dbReference type="RefSeq" id="WP_390321236.1">
    <property type="nucleotide sequence ID" value="NZ_JBHSPB010000034.1"/>
</dbReference>
<sequence>MSNWLVANSWFAGRDIGRRADELIDVRVRDSERQGAPMEPFPAAVRAVREYGLLRLVRSAASRPALVMKPTVGYEGDAAEIAELARCLGQRVFPVGYEESEYGLVIVDELGRYFQLHHTGEYFMGMDAHDMFSRFINAVAGPDVERFYASRGCP</sequence>
<protein>
    <submittedName>
        <fullName evidence="1">SUKH-3 domain-containing protein</fullName>
    </submittedName>
</protein>
<organism evidence="1 2">
    <name type="scientific">Streptomyces gamaensis</name>
    <dbReference type="NCBI Taxonomy" id="1763542"/>
    <lineage>
        <taxon>Bacteria</taxon>
        <taxon>Bacillati</taxon>
        <taxon>Actinomycetota</taxon>
        <taxon>Actinomycetes</taxon>
        <taxon>Kitasatosporales</taxon>
        <taxon>Streptomycetaceae</taxon>
        <taxon>Streptomyces</taxon>
    </lineage>
</organism>
<name>A0ABW0ZAC8_9ACTN</name>
<accession>A0ABW0ZAC8</accession>